<keyword evidence="1" id="KW-1133">Transmembrane helix</keyword>
<organism evidence="2 3">
    <name type="scientific">Chitinophaga horti</name>
    <dbReference type="NCBI Taxonomy" id="2920382"/>
    <lineage>
        <taxon>Bacteria</taxon>
        <taxon>Pseudomonadati</taxon>
        <taxon>Bacteroidota</taxon>
        <taxon>Chitinophagia</taxon>
        <taxon>Chitinophagales</taxon>
        <taxon>Chitinophagaceae</taxon>
        <taxon>Chitinophaga</taxon>
    </lineage>
</organism>
<dbReference type="Proteomes" id="UP001162741">
    <property type="component" value="Chromosome"/>
</dbReference>
<feature type="transmembrane region" description="Helical" evidence="1">
    <location>
        <begin position="7"/>
        <end position="38"/>
    </location>
</feature>
<evidence type="ECO:0000313" key="3">
    <source>
        <dbReference type="Proteomes" id="UP001162741"/>
    </source>
</evidence>
<feature type="transmembrane region" description="Helical" evidence="1">
    <location>
        <begin position="84"/>
        <end position="105"/>
    </location>
</feature>
<protein>
    <submittedName>
        <fullName evidence="2">Uncharacterized protein</fullName>
    </submittedName>
</protein>
<dbReference type="PROSITE" id="PS51257">
    <property type="entry name" value="PROKAR_LIPOPROTEIN"/>
    <property type="match status" value="1"/>
</dbReference>
<keyword evidence="1" id="KW-0812">Transmembrane</keyword>
<proteinExistence type="predicted"/>
<accession>A0ABY6J6F7</accession>
<keyword evidence="1" id="KW-0472">Membrane</keyword>
<keyword evidence="3" id="KW-1185">Reference proteome</keyword>
<sequence>MRFWIAFVLNVILSCLLGLALDWWVVAIVAFIVGLWITLKPSKAFLSAFLAVYCLYLAMALITDMQNDHILATRMADLILKVKTPYLIILITGIPGALVAGFAALSASLLRKRKPVTPATAA</sequence>
<reference evidence="2" key="1">
    <citation type="submission" date="2022-10" db="EMBL/GenBank/DDBJ databases">
        <title>Chitinophaga sp. nov., isolated from soil.</title>
        <authorList>
            <person name="Jeon C.O."/>
        </authorList>
    </citation>
    <scope>NUCLEOTIDE SEQUENCE</scope>
    <source>
        <strain evidence="2">R8</strain>
    </source>
</reference>
<gene>
    <name evidence="2" type="ORF">MKQ68_08930</name>
</gene>
<dbReference type="EMBL" id="CP107006">
    <property type="protein sequence ID" value="UYQ95218.1"/>
    <property type="molecule type" value="Genomic_DNA"/>
</dbReference>
<evidence type="ECO:0000256" key="1">
    <source>
        <dbReference type="SAM" id="Phobius"/>
    </source>
</evidence>
<evidence type="ECO:0000313" key="2">
    <source>
        <dbReference type="EMBL" id="UYQ95218.1"/>
    </source>
</evidence>
<feature type="transmembrane region" description="Helical" evidence="1">
    <location>
        <begin position="44"/>
        <end position="63"/>
    </location>
</feature>
<dbReference type="RefSeq" id="WP_264282990.1">
    <property type="nucleotide sequence ID" value="NZ_CP107006.1"/>
</dbReference>
<name>A0ABY6J6F7_9BACT</name>